<evidence type="ECO:0000313" key="2">
    <source>
        <dbReference type="EMBL" id="KEO93151.1"/>
    </source>
</evidence>
<dbReference type="SUPFAM" id="SSF53474">
    <property type="entry name" value="alpha/beta-Hydrolases"/>
    <property type="match status" value="1"/>
</dbReference>
<dbReference type="Pfam" id="PF00561">
    <property type="entry name" value="Abhydrolase_1"/>
    <property type="match status" value="1"/>
</dbReference>
<dbReference type="AlphaFoldDB" id="A0A074ME85"/>
<gene>
    <name evidence="2" type="ORF">EH32_13075</name>
</gene>
<reference evidence="2 3" key="1">
    <citation type="submission" date="2014-04" db="EMBL/GenBank/DDBJ databases">
        <title>A comprehensive comparison of genomes of Erythrobacter spp. Strains.</title>
        <authorList>
            <person name="Zheng Q."/>
        </authorList>
    </citation>
    <scope>NUCLEOTIDE SEQUENCE [LARGE SCALE GENOMIC DNA]</scope>
    <source>
        <strain evidence="2 3">DSM 8509</strain>
    </source>
</reference>
<dbReference type="PANTHER" id="PTHR37946">
    <property type="entry name" value="SLL1969 PROTEIN"/>
    <property type="match status" value="1"/>
</dbReference>
<evidence type="ECO:0000313" key="3">
    <source>
        <dbReference type="Proteomes" id="UP000027866"/>
    </source>
</evidence>
<dbReference type="Proteomes" id="UP000027866">
    <property type="component" value="Unassembled WGS sequence"/>
</dbReference>
<dbReference type="InterPro" id="IPR029058">
    <property type="entry name" value="AB_hydrolase_fold"/>
</dbReference>
<proteinExistence type="predicted"/>
<keyword evidence="3" id="KW-1185">Reference proteome</keyword>
<dbReference type="PATRIC" id="fig|39960.10.peg.1046"/>
<comment type="caution">
    <text evidence="2">The sequence shown here is derived from an EMBL/GenBank/DDBJ whole genome shotgun (WGS) entry which is preliminary data.</text>
</comment>
<protein>
    <recommendedName>
        <fullName evidence="1">AB hydrolase-1 domain-containing protein</fullName>
    </recommendedName>
</protein>
<dbReference type="InterPro" id="IPR000073">
    <property type="entry name" value="AB_hydrolase_1"/>
</dbReference>
<sequence length="278" mass="31408">MKSNALLDGLHKIASRMAGENGAQDADREWRLTLPESELARRIALAREDYPEEEHGKPPLARLLGEFDFLAEPFRRMVRTIPVEPCDRPRTVMILPGFATQPRRMRYMAQHLERAGHTAKRWGLGFNWGPNEAKFERLEKRLLDLHERAGEPVVLLGWSLGGLFARELAKRHPHAVAKVITMGSPFSGSPRANNMWRVYQFITGHRVDQPPIDVDLQAKPPVETVAIWSPNDGAIAPRSAAGFPGERDRAIALRCTHMGYTYSPEAIRTVLAELRRTD</sequence>
<dbReference type="PANTHER" id="PTHR37946:SF1">
    <property type="entry name" value="SLL1969 PROTEIN"/>
    <property type="match status" value="1"/>
</dbReference>
<name>A0A074ME85_9SPHN</name>
<organism evidence="2 3">
    <name type="scientific">Erythrobacter litoralis</name>
    <dbReference type="NCBI Taxonomy" id="39960"/>
    <lineage>
        <taxon>Bacteria</taxon>
        <taxon>Pseudomonadati</taxon>
        <taxon>Pseudomonadota</taxon>
        <taxon>Alphaproteobacteria</taxon>
        <taxon>Sphingomonadales</taxon>
        <taxon>Erythrobacteraceae</taxon>
        <taxon>Erythrobacter/Porphyrobacter group</taxon>
        <taxon>Erythrobacter</taxon>
    </lineage>
</organism>
<accession>A0A074ME85</accession>
<dbReference type="KEGG" id="elq:Ga0102493_111960"/>
<dbReference type="Gene3D" id="3.40.50.1820">
    <property type="entry name" value="alpha/beta hydrolase"/>
    <property type="match status" value="1"/>
</dbReference>
<dbReference type="EMBL" id="JMIX01000007">
    <property type="protein sequence ID" value="KEO93151.1"/>
    <property type="molecule type" value="Genomic_DNA"/>
</dbReference>
<feature type="domain" description="AB hydrolase-1" evidence="1">
    <location>
        <begin position="151"/>
        <end position="197"/>
    </location>
</feature>
<evidence type="ECO:0000259" key="1">
    <source>
        <dbReference type="Pfam" id="PF00561"/>
    </source>
</evidence>